<proteinExistence type="predicted"/>
<comment type="caution">
    <text evidence="10">The sequence shown here is derived from an EMBL/GenBank/DDBJ whole genome shotgun (WGS) entry which is preliminary data.</text>
</comment>
<gene>
    <name evidence="10" type="ORF">SU32_12235</name>
</gene>
<dbReference type="PROSITE" id="PS01278">
    <property type="entry name" value="MTTASE_RADICAL"/>
    <property type="match status" value="1"/>
</dbReference>
<evidence type="ECO:0000256" key="1">
    <source>
        <dbReference type="ARBA" id="ARBA00001966"/>
    </source>
</evidence>
<dbReference type="InterPro" id="IPR020612">
    <property type="entry name" value="Methylthiotransferase_CS"/>
</dbReference>
<dbReference type="OrthoDB" id="9805215at2"/>
<keyword evidence="7" id="KW-0411">Iron-sulfur</keyword>
<dbReference type="SMART" id="SM00729">
    <property type="entry name" value="Elp3"/>
    <property type="match status" value="1"/>
</dbReference>
<dbReference type="SFLD" id="SFLDS00029">
    <property type="entry name" value="Radical_SAM"/>
    <property type="match status" value="1"/>
</dbReference>
<dbReference type="PROSITE" id="PS51449">
    <property type="entry name" value="MTTASE_N"/>
    <property type="match status" value="1"/>
</dbReference>
<dbReference type="InterPro" id="IPR038135">
    <property type="entry name" value="Methylthiotransferase_N_sf"/>
</dbReference>
<evidence type="ECO:0000259" key="9">
    <source>
        <dbReference type="PROSITE" id="PS51918"/>
    </source>
</evidence>
<dbReference type="InterPro" id="IPR058240">
    <property type="entry name" value="rSAM_sf"/>
</dbReference>
<evidence type="ECO:0000313" key="11">
    <source>
        <dbReference type="Proteomes" id="UP000038011"/>
    </source>
</evidence>
<dbReference type="PROSITE" id="PS51918">
    <property type="entry name" value="RADICAL_SAM"/>
    <property type="match status" value="1"/>
</dbReference>
<reference evidence="10 11" key="1">
    <citation type="submission" date="2015-01" db="EMBL/GenBank/DDBJ databases">
        <title>Ahrensia donghaiensis sp. nov., a novel dimethylsulphoniopropionate-cleavage bacterium isolated from seawater and emended descriptions of the genus Ahrensia and Ahrensia kielensis.</title>
        <authorList>
            <person name="Liu J."/>
        </authorList>
    </citation>
    <scope>NUCLEOTIDE SEQUENCE [LARGE SCALE GENOMIC DNA]</scope>
    <source>
        <strain evidence="10 11">LZD062</strain>
    </source>
</reference>
<evidence type="ECO:0000256" key="3">
    <source>
        <dbReference type="ARBA" id="ARBA00022679"/>
    </source>
</evidence>
<dbReference type="STRING" id="1514904.SU32_12235"/>
<dbReference type="InterPro" id="IPR013848">
    <property type="entry name" value="Methylthiotransferase_N"/>
</dbReference>
<dbReference type="SUPFAM" id="SSF102114">
    <property type="entry name" value="Radical SAM enzymes"/>
    <property type="match status" value="1"/>
</dbReference>
<dbReference type="Pfam" id="PF04055">
    <property type="entry name" value="Radical_SAM"/>
    <property type="match status" value="1"/>
</dbReference>
<keyword evidence="4" id="KW-0949">S-adenosyl-L-methionine</keyword>
<keyword evidence="6" id="KW-0408">Iron</keyword>
<feature type="domain" description="Radical SAM core" evidence="9">
    <location>
        <begin position="136"/>
        <end position="366"/>
    </location>
</feature>
<protein>
    <submittedName>
        <fullName evidence="10">2-methylthioadenine synthase</fullName>
    </submittedName>
</protein>
<dbReference type="InterPro" id="IPR023404">
    <property type="entry name" value="rSAM_horseshoe"/>
</dbReference>
<dbReference type="InterPro" id="IPR007197">
    <property type="entry name" value="rSAM"/>
</dbReference>
<evidence type="ECO:0000256" key="4">
    <source>
        <dbReference type="ARBA" id="ARBA00022691"/>
    </source>
</evidence>
<accession>A0A0M9GLT5</accession>
<dbReference type="Gene3D" id="3.80.30.20">
    <property type="entry name" value="tm_1862 like domain"/>
    <property type="match status" value="1"/>
</dbReference>
<dbReference type="InterPro" id="IPR006638">
    <property type="entry name" value="Elp3/MiaA/NifB-like_rSAM"/>
</dbReference>
<dbReference type="PANTHER" id="PTHR11918:SF45">
    <property type="entry name" value="THREONYLCARBAMOYLADENOSINE TRNA METHYLTHIOTRANSFERASE"/>
    <property type="match status" value="1"/>
</dbReference>
<name>A0A0M9GLT5_9HYPH</name>
<dbReference type="InterPro" id="IPR006467">
    <property type="entry name" value="MiaB-like_bact"/>
</dbReference>
<dbReference type="GO" id="GO:0051539">
    <property type="term" value="F:4 iron, 4 sulfur cluster binding"/>
    <property type="evidence" value="ECO:0007669"/>
    <property type="project" value="UniProtKB-KW"/>
</dbReference>
<dbReference type="NCBIfam" id="TIGR01579">
    <property type="entry name" value="MiaB-like-C"/>
    <property type="match status" value="1"/>
</dbReference>
<dbReference type="GO" id="GO:0046872">
    <property type="term" value="F:metal ion binding"/>
    <property type="evidence" value="ECO:0007669"/>
    <property type="project" value="UniProtKB-KW"/>
</dbReference>
<evidence type="ECO:0000256" key="7">
    <source>
        <dbReference type="ARBA" id="ARBA00023014"/>
    </source>
</evidence>
<dbReference type="CDD" id="cd01335">
    <property type="entry name" value="Radical_SAM"/>
    <property type="match status" value="1"/>
</dbReference>
<dbReference type="PATRIC" id="fig|1514904.3.peg.1293"/>
<evidence type="ECO:0000313" key="10">
    <source>
        <dbReference type="EMBL" id="KPB00773.1"/>
    </source>
</evidence>
<evidence type="ECO:0000256" key="6">
    <source>
        <dbReference type="ARBA" id="ARBA00023004"/>
    </source>
</evidence>
<dbReference type="PANTHER" id="PTHR11918">
    <property type="entry name" value="RADICAL SAM PROTEINS"/>
    <property type="match status" value="1"/>
</dbReference>
<evidence type="ECO:0000256" key="5">
    <source>
        <dbReference type="ARBA" id="ARBA00022723"/>
    </source>
</evidence>
<feature type="domain" description="MTTase N-terminal" evidence="8">
    <location>
        <begin position="1"/>
        <end position="107"/>
    </location>
</feature>
<keyword evidence="11" id="KW-1185">Reference proteome</keyword>
<evidence type="ECO:0000259" key="8">
    <source>
        <dbReference type="PROSITE" id="PS51449"/>
    </source>
</evidence>
<sequence length="430" mass="47185">MAIKTLTFGCRLNAYEGEVVKREAEAAGLDQLEGGAVIINTCAVTGEAVRQAKQSIRRARREQPDARIIVTGCAAQINPDDFGDMDEVDLVIGNEDKLKASSYRALPEFGVNQFEKVRVNDIFEVTENAPHMVDSIEGRTRAFVQVQNGCDHRCTFCIIPYGRGQSRSVPIGGIIDQVTRLTDNGYSEIVLTGVDLTSFGPDLPGKPSLGVLVQKILAQVPSLERLRLSSIDSIEADEALFDAIASEQRLMPHFHLSLQHGDDMILKRMKRRHLREHSIEFCRTVRDLRPDASFGADIIAGFPTETEAMFENAISIIDDCGLARVHAFPFSPREGTPAAKMPQLDRALIKDRAARLRAKAASAWQQHLEKFNGTVQTVLFEKDGIGRTQDFTPVSIEGSPARAGAIATVQILNNDGERLIGCHEAPVAAQ</sequence>
<dbReference type="Proteomes" id="UP000038011">
    <property type="component" value="Unassembled WGS sequence"/>
</dbReference>
<evidence type="ECO:0000256" key="2">
    <source>
        <dbReference type="ARBA" id="ARBA00022485"/>
    </source>
</evidence>
<dbReference type="Gene3D" id="3.40.50.12160">
    <property type="entry name" value="Methylthiotransferase, N-terminal domain"/>
    <property type="match status" value="1"/>
</dbReference>
<keyword evidence="3" id="KW-0808">Transferase</keyword>
<comment type="cofactor">
    <cofactor evidence="1">
        <name>[4Fe-4S] cluster</name>
        <dbReference type="ChEBI" id="CHEBI:49883"/>
    </cofactor>
</comment>
<dbReference type="NCBIfam" id="TIGR00089">
    <property type="entry name" value="MiaB/RimO family radical SAM methylthiotransferase"/>
    <property type="match status" value="1"/>
</dbReference>
<dbReference type="EMBL" id="JXMU01000017">
    <property type="protein sequence ID" value="KPB00773.1"/>
    <property type="molecule type" value="Genomic_DNA"/>
</dbReference>
<dbReference type="GO" id="GO:0035598">
    <property type="term" value="F:tRNA (N(6)-L-threonylcarbamoyladenosine(37)-C(2))-methylthiotransferase activity"/>
    <property type="evidence" value="ECO:0007669"/>
    <property type="project" value="TreeGrafter"/>
</dbReference>
<dbReference type="Pfam" id="PF00919">
    <property type="entry name" value="UPF0004"/>
    <property type="match status" value="1"/>
</dbReference>
<dbReference type="RefSeq" id="WP_053999657.1">
    <property type="nucleotide sequence ID" value="NZ_JXMU01000017.1"/>
</dbReference>
<dbReference type="AlphaFoldDB" id="A0A0M9GLT5"/>
<keyword evidence="5" id="KW-0479">Metal-binding</keyword>
<dbReference type="InterPro" id="IPR005839">
    <property type="entry name" value="Methylthiotransferase"/>
</dbReference>
<organism evidence="10 11">
    <name type="scientific">Ahrensia marina</name>
    <dbReference type="NCBI Taxonomy" id="1514904"/>
    <lineage>
        <taxon>Bacteria</taxon>
        <taxon>Pseudomonadati</taxon>
        <taxon>Pseudomonadota</taxon>
        <taxon>Alphaproteobacteria</taxon>
        <taxon>Hyphomicrobiales</taxon>
        <taxon>Ahrensiaceae</taxon>
        <taxon>Ahrensia</taxon>
    </lineage>
</organism>
<keyword evidence="2" id="KW-0004">4Fe-4S</keyword>
<dbReference type="SFLD" id="SFLDG01082">
    <property type="entry name" value="B12-binding_domain_containing"/>
    <property type="match status" value="1"/>
</dbReference>